<keyword evidence="3" id="KW-0479">Metal-binding</keyword>
<feature type="disulfide bond" evidence="2">
    <location>
        <begin position="84"/>
        <end position="106"/>
    </location>
</feature>
<evidence type="ECO:0000256" key="1">
    <source>
        <dbReference type="ARBA" id="ARBA00023157"/>
    </source>
</evidence>
<dbReference type="PROSITE" id="PS51864">
    <property type="entry name" value="ASTACIN"/>
    <property type="match status" value="1"/>
</dbReference>
<organism evidence="5 6">
    <name type="scientific">Parastrongyloides trichosuri</name>
    <name type="common">Possum-specific nematode worm</name>
    <dbReference type="NCBI Taxonomy" id="131310"/>
    <lineage>
        <taxon>Eukaryota</taxon>
        <taxon>Metazoa</taxon>
        <taxon>Ecdysozoa</taxon>
        <taxon>Nematoda</taxon>
        <taxon>Chromadorea</taxon>
        <taxon>Rhabditida</taxon>
        <taxon>Tylenchina</taxon>
        <taxon>Panagrolaimomorpha</taxon>
        <taxon>Strongyloidoidea</taxon>
        <taxon>Strongyloididae</taxon>
        <taxon>Parastrongyloides</taxon>
    </lineage>
</organism>
<keyword evidence="3" id="KW-0862">Zinc</keyword>
<dbReference type="SUPFAM" id="SSF55486">
    <property type="entry name" value="Metalloproteases ('zincins'), catalytic domain"/>
    <property type="match status" value="1"/>
</dbReference>
<accession>A0A0N5A102</accession>
<comment type="cofactor">
    <cofactor evidence="3">
        <name>Zn(2+)</name>
        <dbReference type="ChEBI" id="CHEBI:29105"/>
    </cofactor>
    <text evidence="3">Binds 1 zinc ion per subunit.</text>
</comment>
<dbReference type="GO" id="GO:0004222">
    <property type="term" value="F:metalloendopeptidase activity"/>
    <property type="evidence" value="ECO:0007669"/>
    <property type="project" value="UniProtKB-UniRule"/>
</dbReference>
<evidence type="ECO:0000313" key="5">
    <source>
        <dbReference type="Proteomes" id="UP000038045"/>
    </source>
</evidence>
<dbReference type="Gene3D" id="3.40.390.10">
    <property type="entry name" value="Collagenase (Catalytic Domain)"/>
    <property type="match status" value="1"/>
</dbReference>
<dbReference type="SMART" id="SM00235">
    <property type="entry name" value="ZnMc"/>
    <property type="match status" value="1"/>
</dbReference>
<dbReference type="PANTHER" id="PTHR10127:SF802">
    <property type="entry name" value="ZINC METALLOPROTEINASE NAS-10"/>
    <property type="match status" value="1"/>
</dbReference>
<dbReference type="WBParaSite" id="PTRK_0001528300.1">
    <property type="protein sequence ID" value="PTRK_0001528300.1"/>
    <property type="gene ID" value="PTRK_0001528300"/>
</dbReference>
<dbReference type="EC" id="3.4.24.-" evidence="3"/>
<proteinExistence type="predicted"/>
<keyword evidence="3" id="KW-0645">Protease</keyword>
<dbReference type="PANTHER" id="PTHR10127">
    <property type="entry name" value="DISCOIDIN, CUB, EGF, LAMININ , AND ZINC METALLOPROTEASE DOMAIN CONTAINING"/>
    <property type="match status" value="1"/>
</dbReference>
<evidence type="ECO:0000256" key="3">
    <source>
        <dbReference type="RuleBase" id="RU361183"/>
    </source>
</evidence>
<dbReference type="InterPro" id="IPR024079">
    <property type="entry name" value="MetalloPept_cat_dom_sf"/>
</dbReference>
<dbReference type="PRINTS" id="PR00480">
    <property type="entry name" value="ASTACIN"/>
</dbReference>
<feature type="chain" id="PRO_5005733310" description="Metalloendopeptidase" evidence="3">
    <location>
        <begin position="21"/>
        <end position="384"/>
    </location>
</feature>
<keyword evidence="1 2" id="KW-1015">Disulfide bond</keyword>
<evidence type="ECO:0000256" key="2">
    <source>
        <dbReference type="PROSITE-ProRule" id="PRU01211"/>
    </source>
</evidence>
<dbReference type="GO" id="GO:0006508">
    <property type="term" value="P:proteolysis"/>
    <property type="evidence" value="ECO:0007669"/>
    <property type="project" value="UniProtKB-KW"/>
</dbReference>
<dbReference type="GO" id="GO:0008270">
    <property type="term" value="F:zinc ion binding"/>
    <property type="evidence" value="ECO:0007669"/>
    <property type="project" value="InterPro"/>
</dbReference>
<keyword evidence="5" id="KW-1185">Reference proteome</keyword>
<name>A0A0N5A102_PARTI</name>
<feature type="domain" description="Peptidase M12A" evidence="4">
    <location>
        <begin position="20"/>
        <end position="223"/>
    </location>
</feature>
<feature type="signal peptide" evidence="3">
    <location>
        <begin position="1"/>
        <end position="20"/>
    </location>
</feature>
<comment type="caution">
    <text evidence="2">Lacks conserved residue(s) required for the propagation of feature annotation.</text>
</comment>
<evidence type="ECO:0000259" key="4">
    <source>
        <dbReference type="PROSITE" id="PS51864"/>
    </source>
</evidence>
<dbReference type="InterPro" id="IPR006026">
    <property type="entry name" value="Peptidase_Metallo"/>
</dbReference>
<reference evidence="6" key="1">
    <citation type="submission" date="2017-02" db="UniProtKB">
        <authorList>
            <consortium name="WormBaseParasite"/>
        </authorList>
    </citation>
    <scope>IDENTIFICATION</scope>
</reference>
<protein>
    <recommendedName>
        <fullName evidence="3">Metalloendopeptidase</fullName>
        <ecNumber evidence="3">3.4.24.-</ecNumber>
    </recommendedName>
</protein>
<keyword evidence="3" id="KW-0482">Metalloprotease</keyword>
<dbReference type="AlphaFoldDB" id="A0A0N5A102"/>
<evidence type="ECO:0000313" key="6">
    <source>
        <dbReference type="WBParaSite" id="PTRK_0001528300.1"/>
    </source>
</evidence>
<keyword evidence="3" id="KW-0378">Hydrolase</keyword>
<sequence length="384" mass="44763">MVNMIITFALLLCFVLQNDGAIRQSPEHKWDVPSKKIKVFYTADWPWQIEYPLRNIEENTCIRFERMKSGFEKGSIIILHSDKCYSDHIGAKPDKDAVFIYTTHECRHNYYTMLRLYFQALGLSEEHNRDDRDEYINVNFTNVAEQDRSYLSTDRNRTLNTTTFGTGYDYGSILHGSPIYYSKNNDQTIKVLGNYSEWVEKTIGHNSLESFNEYRLLNYLYCNSTCGPDKYEGEKPGCKNFGYQDPNNCSVCKCPYFARGKNCTTIERSNPRCGNTTIFKATPEEQLLQYYSEIDCYIYIYSPQAKRIEITIKNYKGGNCRRGPNSVEIMYRKDKSVMGLCFCDLRLRHFNEVKVVTEGISAHIVYRGTHEHDGLVFSYKTIED</sequence>
<dbReference type="Pfam" id="PF01400">
    <property type="entry name" value="Astacin"/>
    <property type="match status" value="1"/>
</dbReference>
<dbReference type="Proteomes" id="UP000038045">
    <property type="component" value="Unplaced"/>
</dbReference>
<keyword evidence="3" id="KW-0732">Signal</keyword>
<dbReference type="InterPro" id="IPR001506">
    <property type="entry name" value="Peptidase_M12A"/>
</dbReference>